<reference evidence="1" key="1">
    <citation type="submission" date="2020-11" db="EMBL/GenBank/DDBJ databases">
        <authorList>
            <consortium name="DOE Joint Genome Institute"/>
            <person name="Ahrendt S."/>
            <person name="Riley R."/>
            <person name="Andreopoulos W."/>
            <person name="LaButti K."/>
            <person name="Pangilinan J."/>
            <person name="Ruiz-duenas F.J."/>
            <person name="Barrasa J.M."/>
            <person name="Sanchez-Garcia M."/>
            <person name="Camarero S."/>
            <person name="Miyauchi S."/>
            <person name="Serrano A."/>
            <person name="Linde D."/>
            <person name="Babiker R."/>
            <person name="Drula E."/>
            <person name="Ayuso-Fernandez I."/>
            <person name="Pacheco R."/>
            <person name="Padilla G."/>
            <person name="Ferreira P."/>
            <person name="Barriuso J."/>
            <person name="Kellner H."/>
            <person name="Castanera R."/>
            <person name="Alfaro M."/>
            <person name="Ramirez L."/>
            <person name="Pisabarro A.G."/>
            <person name="Kuo A."/>
            <person name="Tritt A."/>
            <person name="Lipzen A."/>
            <person name="He G."/>
            <person name="Yan M."/>
            <person name="Ng V."/>
            <person name="Cullen D."/>
            <person name="Martin F."/>
            <person name="Rosso M.-N."/>
            <person name="Henrissat B."/>
            <person name="Hibbett D."/>
            <person name="Martinez A.T."/>
            <person name="Grigoriev I.V."/>
        </authorList>
    </citation>
    <scope>NUCLEOTIDE SEQUENCE</scope>
    <source>
        <strain evidence="1">AH 44721</strain>
    </source>
</reference>
<name>A0A9P5NRG3_GYMJU</name>
<evidence type="ECO:0000313" key="2">
    <source>
        <dbReference type="Proteomes" id="UP000724874"/>
    </source>
</evidence>
<feature type="non-terminal residue" evidence="1">
    <location>
        <position position="1"/>
    </location>
</feature>
<accession>A0A9P5NRG3</accession>
<protein>
    <submittedName>
        <fullName evidence="1">Uncharacterized protein</fullName>
    </submittedName>
</protein>
<comment type="caution">
    <text evidence="1">The sequence shown here is derived from an EMBL/GenBank/DDBJ whole genome shotgun (WGS) entry which is preliminary data.</text>
</comment>
<keyword evidence="2" id="KW-1185">Reference proteome</keyword>
<gene>
    <name evidence="1" type="ORF">CPB84DRAFT_1706795</name>
</gene>
<dbReference type="AlphaFoldDB" id="A0A9P5NRG3"/>
<sequence length="69" mass="7806">KCLIDGVHIKDGRKVVSNWSEEIPIVLYLNSVLLKADVISNTVEILDIIPIPHCRFSELNKSKKQSFNS</sequence>
<dbReference type="Proteomes" id="UP000724874">
    <property type="component" value="Unassembled WGS sequence"/>
</dbReference>
<proteinExistence type="predicted"/>
<dbReference type="EMBL" id="JADNYJ010000029">
    <property type="protein sequence ID" value="KAF8903750.1"/>
    <property type="molecule type" value="Genomic_DNA"/>
</dbReference>
<evidence type="ECO:0000313" key="1">
    <source>
        <dbReference type="EMBL" id="KAF8903750.1"/>
    </source>
</evidence>
<organism evidence="1 2">
    <name type="scientific">Gymnopilus junonius</name>
    <name type="common">Spectacular rustgill mushroom</name>
    <name type="synonym">Gymnopilus spectabilis subsp. junonius</name>
    <dbReference type="NCBI Taxonomy" id="109634"/>
    <lineage>
        <taxon>Eukaryota</taxon>
        <taxon>Fungi</taxon>
        <taxon>Dikarya</taxon>
        <taxon>Basidiomycota</taxon>
        <taxon>Agaricomycotina</taxon>
        <taxon>Agaricomycetes</taxon>
        <taxon>Agaricomycetidae</taxon>
        <taxon>Agaricales</taxon>
        <taxon>Agaricineae</taxon>
        <taxon>Hymenogastraceae</taxon>
        <taxon>Gymnopilus</taxon>
    </lineage>
</organism>